<evidence type="ECO:0000256" key="1">
    <source>
        <dbReference type="ARBA" id="ARBA00004651"/>
    </source>
</evidence>
<evidence type="ECO:0000256" key="3">
    <source>
        <dbReference type="ARBA" id="ARBA00022475"/>
    </source>
</evidence>
<dbReference type="EMBL" id="JBHLZY010000012">
    <property type="protein sequence ID" value="MFB9769350.1"/>
    <property type="molecule type" value="Genomic_DNA"/>
</dbReference>
<reference evidence="9 10" key="1">
    <citation type="submission" date="2024-09" db="EMBL/GenBank/DDBJ databases">
        <authorList>
            <person name="Sun Q."/>
            <person name="Mori K."/>
        </authorList>
    </citation>
    <scope>NUCLEOTIDE SEQUENCE [LARGE SCALE GENOMIC DNA]</scope>
    <source>
        <strain evidence="9 10">TBRC 4576</strain>
    </source>
</reference>
<feature type="transmembrane region" description="Helical" evidence="7">
    <location>
        <begin position="246"/>
        <end position="264"/>
    </location>
</feature>
<feature type="transmembrane region" description="Helical" evidence="7">
    <location>
        <begin position="213"/>
        <end position="234"/>
    </location>
</feature>
<dbReference type="InterPro" id="IPR050638">
    <property type="entry name" value="AA-Vitamin_Transporters"/>
</dbReference>
<dbReference type="RefSeq" id="WP_137643739.1">
    <property type="nucleotide sequence ID" value="NZ_BJEA01000025.1"/>
</dbReference>
<evidence type="ECO:0000256" key="4">
    <source>
        <dbReference type="ARBA" id="ARBA00022692"/>
    </source>
</evidence>
<feature type="transmembrane region" description="Helical" evidence="7">
    <location>
        <begin position="7"/>
        <end position="26"/>
    </location>
</feature>
<dbReference type="PANTHER" id="PTHR32322:SF18">
    <property type="entry name" value="S-ADENOSYLMETHIONINE_S-ADENOSYLHOMOCYSTEINE TRANSPORTER"/>
    <property type="match status" value="1"/>
</dbReference>
<evidence type="ECO:0000256" key="5">
    <source>
        <dbReference type="ARBA" id="ARBA00022989"/>
    </source>
</evidence>
<evidence type="ECO:0000256" key="2">
    <source>
        <dbReference type="ARBA" id="ARBA00007362"/>
    </source>
</evidence>
<gene>
    <name evidence="9" type="ORF">ACFFLI_05570</name>
</gene>
<comment type="subcellular location">
    <subcellularLocation>
        <location evidence="1">Cell membrane</location>
        <topology evidence="1">Multi-pass membrane protein</topology>
    </subcellularLocation>
</comment>
<comment type="similarity">
    <text evidence="2">Belongs to the EamA transporter family.</text>
</comment>
<comment type="caution">
    <text evidence="9">The sequence shown here is derived from an EMBL/GenBank/DDBJ whole genome shotgun (WGS) entry which is preliminary data.</text>
</comment>
<organism evidence="9 10">
    <name type="scientific">Lactiplantibacillus modestisalitolerans</name>
    <dbReference type="NCBI Taxonomy" id="1457219"/>
    <lineage>
        <taxon>Bacteria</taxon>
        <taxon>Bacillati</taxon>
        <taxon>Bacillota</taxon>
        <taxon>Bacilli</taxon>
        <taxon>Lactobacillales</taxon>
        <taxon>Lactobacillaceae</taxon>
        <taxon>Lactiplantibacillus</taxon>
    </lineage>
</organism>
<feature type="transmembrane region" description="Helical" evidence="7">
    <location>
        <begin position="38"/>
        <end position="56"/>
    </location>
</feature>
<dbReference type="PANTHER" id="PTHR32322">
    <property type="entry name" value="INNER MEMBRANE TRANSPORTER"/>
    <property type="match status" value="1"/>
</dbReference>
<dbReference type="SUPFAM" id="SSF103481">
    <property type="entry name" value="Multidrug resistance efflux transporter EmrE"/>
    <property type="match status" value="2"/>
</dbReference>
<sequence>MNSQKLFGSVLLSVAAAIWGGTFVAVKEVVGVIHPLQLVWLRYFVALIFLIGFSLVKRERWHFRWRDAKWFALIGLTGYTVSIVMQETGTWLSSAQTGAVVTASTPTFMVLFAWLLFKEKLNRVKICALIMATLGVVMIVGVHLSGRHVLMGVGLLILAALSWSLMSVLIKKVPDYSALQITIIATVIALVCLTPFMLGSFPSLARINFAAPKIWFCLLYVGAISTALAFVMWNKGLTLIDTSASGLFYLLQPIVGTLLGWWLLGEALTLGFALGSALILSSVFISVRYADA</sequence>
<feature type="transmembrane region" description="Helical" evidence="7">
    <location>
        <begin position="124"/>
        <end position="144"/>
    </location>
</feature>
<feature type="transmembrane region" description="Helical" evidence="7">
    <location>
        <begin position="181"/>
        <end position="201"/>
    </location>
</feature>
<evidence type="ECO:0000313" key="10">
    <source>
        <dbReference type="Proteomes" id="UP001589691"/>
    </source>
</evidence>
<feature type="domain" description="EamA" evidence="8">
    <location>
        <begin position="7"/>
        <end position="140"/>
    </location>
</feature>
<evidence type="ECO:0000259" key="8">
    <source>
        <dbReference type="Pfam" id="PF00892"/>
    </source>
</evidence>
<keyword evidence="10" id="KW-1185">Reference proteome</keyword>
<evidence type="ECO:0000313" key="9">
    <source>
        <dbReference type="EMBL" id="MFB9769350.1"/>
    </source>
</evidence>
<feature type="transmembrane region" description="Helical" evidence="7">
    <location>
        <begin position="68"/>
        <end position="85"/>
    </location>
</feature>
<protein>
    <submittedName>
        <fullName evidence="9">DMT family transporter</fullName>
    </submittedName>
</protein>
<dbReference type="Proteomes" id="UP001589691">
    <property type="component" value="Unassembled WGS sequence"/>
</dbReference>
<feature type="transmembrane region" description="Helical" evidence="7">
    <location>
        <begin position="150"/>
        <end position="169"/>
    </location>
</feature>
<keyword evidence="4 7" id="KW-0812">Transmembrane</keyword>
<dbReference type="Pfam" id="PF00892">
    <property type="entry name" value="EamA"/>
    <property type="match status" value="2"/>
</dbReference>
<keyword evidence="5 7" id="KW-1133">Transmembrane helix</keyword>
<feature type="domain" description="EamA" evidence="8">
    <location>
        <begin position="151"/>
        <end position="287"/>
    </location>
</feature>
<feature type="transmembrane region" description="Helical" evidence="7">
    <location>
        <begin position="270"/>
        <end position="290"/>
    </location>
</feature>
<accession>A0ABV5WT95</accession>
<keyword evidence="3" id="KW-1003">Cell membrane</keyword>
<evidence type="ECO:0000256" key="7">
    <source>
        <dbReference type="SAM" id="Phobius"/>
    </source>
</evidence>
<keyword evidence="6 7" id="KW-0472">Membrane</keyword>
<proteinExistence type="inferred from homology"/>
<feature type="transmembrane region" description="Helical" evidence="7">
    <location>
        <begin position="97"/>
        <end position="117"/>
    </location>
</feature>
<evidence type="ECO:0000256" key="6">
    <source>
        <dbReference type="ARBA" id="ARBA00023136"/>
    </source>
</evidence>
<dbReference type="InterPro" id="IPR000620">
    <property type="entry name" value="EamA_dom"/>
</dbReference>
<dbReference type="InterPro" id="IPR037185">
    <property type="entry name" value="EmrE-like"/>
</dbReference>
<name>A0ABV5WT95_9LACO</name>